<dbReference type="Pfam" id="PF03746">
    <property type="entry name" value="LamB_YcsF"/>
    <property type="match status" value="1"/>
</dbReference>
<gene>
    <name evidence="2" type="ORF">EXE58_16495</name>
</gene>
<dbReference type="CDD" id="cd10787">
    <property type="entry name" value="LamB_YcsF_like"/>
    <property type="match status" value="1"/>
</dbReference>
<dbReference type="InterPro" id="IPR005501">
    <property type="entry name" value="LamB/YcsF/PxpA-like"/>
</dbReference>
<keyword evidence="3" id="KW-1185">Reference proteome</keyword>
<dbReference type="PANTHER" id="PTHR30292:SF0">
    <property type="entry name" value="5-OXOPROLINASE SUBUNIT A"/>
    <property type="match status" value="1"/>
</dbReference>
<protein>
    <submittedName>
        <fullName evidence="2">LamB/YcsF family protein</fullName>
    </submittedName>
</protein>
<organism evidence="2 3">
    <name type="scientific">Nocardioides seonyuensis</name>
    <dbReference type="NCBI Taxonomy" id="2518371"/>
    <lineage>
        <taxon>Bacteria</taxon>
        <taxon>Bacillati</taxon>
        <taxon>Actinomycetota</taxon>
        <taxon>Actinomycetes</taxon>
        <taxon>Propionibacteriales</taxon>
        <taxon>Nocardioidaceae</taxon>
        <taxon>Nocardioides</taxon>
    </lineage>
</organism>
<sequence length="240" mass="25201">MSPMQAYVDLNADLGEEVTDDAGLLQVVTSANVACGYHAGSRAIMRAVCADAVRHGVTIGAQVSYRDRANFGRVEHEVNPVVLERQVAEQVGALAEAARAEGGFVAYLKPHGALYHRVASDPVQARAVLAGSGKLPVLGRPGSLLLKLAAESGRSVRHEGFPDRAQTSDGHLVPRDQPGAVLQDSAAIAARALEMAGSLDSVCVHGDTPDAVAHARAVRTLLEENGWSLRSCWLSTASNP</sequence>
<dbReference type="Gene3D" id="3.20.20.370">
    <property type="entry name" value="Glycoside hydrolase/deacetylase"/>
    <property type="match status" value="1"/>
</dbReference>
<dbReference type="Proteomes" id="UP000294853">
    <property type="component" value="Chromosome"/>
</dbReference>
<proteinExistence type="predicted"/>
<dbReference type="PANTHER" id="PTHR30292">
    <property type="entry name" value="UNCHARACTERIZED PROTEIN YBGL-RELATED"/>
    <property type="match status" value="1"/>
</dbReference>
<dbReference type="OrthoDB" id="9773478at2"/>
<dbReference type="InterPro" id="IPR011330">
    <property type="entry name" value="Glyco_hydro/deAcase_b/a-brl"/>
</dbReference>
<reference evidence="2 3" key="1">
    <citation type="submission" date="2019-03" db="EMBL/GenBank/DDBJ databases">
        <title>Three New Species of Nocardioides, Nocardioides euryhalodurans sp. nov., Nocardioides seonyuensis sp. nov. and Nocardioides eburneoflavus sp. nov. Iolated from Soil.</title>
        <authorList>
            <person name="Roh S.G."/>
            <person name="Lee C."/>
            <person name="Kim M.-K."/>
            <person name="Kim S.B."/>
        </authorList>
    </citation>
    <scope>NUCLEOTIDE SEQUENCE [LARGE SCALE GENOMIC DNA]</scope>
    <source>
        <strain evidence="2 3">MMS17-SY207-3</strain>
    </source>
</reference>
<dbReference type="AlphaFoldDB" id="A0A4P7IJE0"/>
<evidence type="ECO:0000256" key="1">
    <source>
        <dbReference type="SAM" id="MobiDB-lite"/>
    </source>
</evidence>
<feature type="region of interest" description="Disordered" evidence="1">
    <location>
        <begin position="157"/>
        <end position="176"/>
    </location>
</feature>
<name>A0A4P7IJE0_9ACTN</name>
<evidence type="ECO:0000313" key="3">
    <source>
        <dbReference type="Proteomes" id="UP000294853"/>
    </source>
</evidence>
<dbReference type="SUPFAM" id="SSF88713">
    <property type="entry name" value="Glycoside hydrolase/deacetylase"/>
    <property type="match status" value="1"/>
</dbReference>
<dbReference type="EMBL" id="CP038436">
    <property type="protein sequence ID" value="QBX56883.1"/>
    <property type="molecule type" value="Genomic_DNA"/>
</dbReference>
<evidence type="ECO:0000313" key="2">
    <source>
        <dbReference type="EMBL" id="QBX56883.1"/>
    </source>
</evidence>
<dbReference type="KEGG" id="nsn:EXE58_16495"/>
<accession>A0A4P7IJE0</accession>
<dbReference type="GO" id="GO:0005975">
    <property type="term" value="P:carbohydrate metabolic process"/>
    <property type="evidence" value="ECO:0007669"/>
    <property type="project" value="InterPro"/>
</dbReference>